<proteinExistence type="inferred from homology"/>
<feature type="active site" description="Charge relay system" evidence="9">
    <location>
        <position position="107"/>
    </location>
</feature>
<dbReference type="GO" id="GO:0070497">
    <property type="term" value="F:6-carboxytetrahydropterin synthase activity"/>
    <property type="evidence" value="ECO:0007669"/>
    <property type="project" value="UniProtKB-EC"/>
</dbReference>
<dbReference type="UniPathway" id="UPA00391"/>
<protein>
    <recommendedName>
        <fullName evidence="3 8">6-carboxy-5,6,7,8-tetrahydropterin synthase</fullName>
        <ecNumber evidence="8">4.-.-.-</ecNumber>
    </recommendedName>
</protein>
<evidence type="ECO:0000256" key="9">
    <source>
        <dbReference type="PIRSR" id="PIRSR006113-1"/>
    </source>
</evidence>
<evidence type="ECO:0000256" key="7">
    <source>
        <dbReference type="ARBA" id="ARBA00048807"/>
    </source>
</evidence>
<feature type="binding site" evidence="10">
    <location>
        <position position="28"/>
    </location>
    <ligand>
        <name>Zn(2+)</name>
        <dbReference type="ChEBI" id="CHEBI:29105"/>
    </ligand>
</feature>
<organism evidence="11 12">
    <name type="scientific">Caldanaerovirga acetigignens</name>
    <dbReference type="NCBI Taxonomy" id="447595"/>
    <lineage>
        <taxon>Bacteria</taxon>
        <taxon>Bacillati</taxon>
        <taxon>Bacillota</taxon>
        <taxon>Clostridia</taxon>
        <taxon>Thermosediminibacterales</taxon>
        <taxon>Thermosediminibacteraceae</taxon>
        <taxon>Caldanaerovirga</taxon>
    </lineage>
</organism>
<accession>A0A1M7LTK4</accession>
<dbReference type="OrthoDB" id="9804698at2"/>
<keyword evidence="4 8" id="KW-0479">Metal-binding</keyword>
<reference evidence="12" key="1">
    <citation type="submission" date="2016-11" db="EMBL/GenBank/DDBJ databases">
        <authorList>
            <person name="Varghese N."/>
            <person name="Submissions S."/>
        </authorList>
    </citation>
    <scope>NUCLEOTIDE SEQUENCE [LARGE SCALE GENOMIC DNA]</scope>
    <source>
        <strain evidence="12">DSM 18802</strain>
    </source>
</reference>
<evidence type="ECO:0000256" key="10">
    <source>
        <dbReference type="PIRSR" id="PIRSR006113-2"/>
    </source>
</evidence>
<feature type="binding site" evidence="10">
    <location>
        <position position="13"/>
    </location>
    <ligand>
        <name>Zn(2+)</name>
        <dbReference type="ChEBI" id="CHEBI:29105"/>
    </ligand>
</feature>
<sequence length="125" mass="14755">MFLIKEFKFDAAHNLVSYKGKCEKLHGHTYRLVVVLEGVPDREEMIMDFLELKEIVNEKVLKKLDHSYINDIVKQPSAENIAVWVWQQLEEGVRRENCRLYEVQVWETETSGVIYRGENLEGRSK</sequence>
<comment type="pathway">
    <text evidence="1 8">Purine metabolism; 7-cyano-7-deazaguanine biosynthesis.</text>
</comment>
<comment type="similarity">
    <text evidence="2 8">Belongs to the PTPS family. QueD subfamily.</text>
</comment>
<dbReference type="GO" id="GO:0046872">
    <property type="term" value="F:metal ion binding"/>
    <property type="evidence" value="ECO:0007669"/>
    <property type="project" value="UniProtKB-KW"/>
</dbReference>
<dbReference type="AlphaFoldDB" id="A0A1M7LTK4"/>
<evidence type="ECO:0000256" key="2">
    <source>
        <dbReference type="ARBA" id="ARBA00008900"/>
    </source>
</evidence>
<evidence type="ECO:0000256" key="8">
    <source>
        <dbReference type="PIRNR" id="PIRNR006113"/>
    </source>
</evidence>
<dbReference type="GO" id="GO:0008616">
    <property type="term" value="P:tRNA queuosine(34) biosynthetic process"/>
    <property type="evidence" value="ECO:0007669"/>
    <property type="project" value="UniProtKB-KW"/>
</dbReference>
<dbReference type="Pfam" id="PF01242">
    <property type="entry name" value="PTPS"/>
    <property type="match status" value="1"/>
</dbReference>
<evidence type="ECO:0000256" key="4">
    <source>
        <dbReference type="ARBA" id="ARBA00022723"/>
    </source>
</evidence>
<evidence type="ECO:0000256" key="6">
    <source>
        <dbReference type="ARBA" id="ARBA00023239"/>
    </source>
</evidence>
<evidence type="ECO:0000313" key="12">
    <source>
        <dbReference type="Proteomes" id="UP000184375"/>
    </source>
</evidence>
<feature type="binding site" evidence="10">
    <location>
        <position position="26"/>
    </location>
    <ligand>
        <name>Zn(2+)</name>
        <dbReference type="ChEBI" id="CHEBI:29105"/>
    </ligand>
</feature>
<evidence type="ECO:0000313" key="11">
    <source>
        <dbReference type="EMBL" id="SHM81578.1"/>
    </source>
</evidence>
<dbReference type="InterPro" id="IPR038418">
    <property type="entry name" value="6-PTP_synth/QueD_sf"/>
</dbReference>
<name>A0A1M7LTK4_9FIRM</name>
<comment type="cofactor">
    <cofactor evidence="8 10">
        <name>Zn(2+)</name>
        <dbReference type="ChEBI" id="CHEBI:29105"/>
    </cofactor>
    <text evidence="8 10">Binds 1 zinc ion per subunit.</text>
</comment>
<dbReference type="Proteomes" id="UP000184375">
    <property type="component" value="Unassembled WGS sequence"/>
</dbReference>
<gene>
    <name evidence="11" type="ORF">SAMN05660826_02033</name>
</gene>
<keyword evidence="6 8" id="KW-0456">Lyase</keyword>
<evidence type="ECO:0000256" key="5">
    <source>
        <dbReference type="ARBA" id="ARBA00022833"/>
    </source>
</evidence>
<dbReference type="PANTHER" id="PTHR12589">
    <property type="entry name" value="PYRUVOYL TETRAHYDROBIOPTERIN SYNTHASE"/>
    <property type="match status" value="1"/>
</dbReference>
<dbReference type="RefSeq" id="WP_073258105.1">
    <property type="nucleotide sequence ID" value="NZ_FRCR01000014.1"/>
</dbReference>
<dbReference type="EMBL" id="FRCR01000014">
    <property type="protein sequence ID" value="SHM81578.1"/>
    <property type="molecule type" value="Genomic_DNA"/>
</dbReference>
<dbReference type="InterPro" id="IPR007115">
    <property type="entry name" value="6-PTP_synth/QueD"/>
</dbReference>
<keyword evidence="12" id="KW-1185">Reference proteome</keyword>
<dbReference type="STRING" id="447595.SAMN05660826_02033"/>
<evidence type="ECO:0000256" key="1">
    <source>
        <dbReference type="ARBA" id="ARBA00005061"/>
    </source>
</evidence>
<dbReference type="NCBIfam" id="TIGR03367">
    <property type="entry name" value="queuosine_QueD"/>
    <property type="match status" value="1"/>
</dbReference>
<keyword evidence="5 8" id="KW-0862">Zinc</keyword>
<dbReference type="SUPFAM" id="SSF55620">
    <property type="entry name" value="Tetrahydrobiopterin biosynthesis enzymes-like"/>
    <property type="match status" value="1"/>
</dbReference>
<dbReference type="EC" id="4.-.-.-" evidence="8"/>
<evidence type="ECO:0000256" key="3">
    <source>
        <dbReference type="ARBA" id="ARBA00018141"/>
    </source>
</evidence>
<dbReference type="Gene3D" id="3.30.479.10">
    <property type="entry name" value="6-pyruvoyl tetrahydropterin synthase/QueD"/>
    <property type="match status" value="1"/>
</dbReference>
<comment type="catalytic activity">
    <reaction evidence="7 8">
        <text>7,8-dihydroneopterin 3'-triphosphate + H2O = 6-carboxy-5,6,7,8-tetrahydropterin + triphosphate + acetaldehyde + 2 H(+)</text>
        <dbReference type="Rhea" id="RHEA:27966"/>
        <dbReference type="ChEBI" id="CHEBI:15343"/>
        <dbReference type="ChEBI" id="CHEBI:15377"/>
        <dbReference type="ChEBI" id="CHEBI:15378"/>
        <dbReference type="ChEBI" id="CHEBI:18036"/>
        <dbReference type="ChEBI" id="CHEBI:58462"/>
        <dbReference type="ChEBI" id="CHEBI:61032"/>
        <dbReference type="EC" id="4.1.2.50"/>
    </reaction>
</comment>
<feature type="active site" description="Charge relay system" evidence="9">
    <location>
        <position position="66"/>
    </location>
</feature>
<dbReference type="PANTHER" id="PTHR12589:SF7">
    <property type="entry name" value="6-PYRUVOYL TETRAHYDROBIOPTERIN SYNTHASE"/>
    <property type="match status" value="1"/>
</dbReference>
<dbReference type="PIRSF" id="PIRSF006113">
    <property type="entry name" value="PTP_synth"/>
    <property type="match status" value="1"/>
</dbReference>
<feature type="active site" description="Proton acceptor" evidence="9">
    <location>
        <position position="22"/>
    </location>
</feature>
<keyword evidence="8" id="KW-0671">Queuosine biosynthesis</keyword>